<proteinExistence type="predicted"/>
<evidence type="ECO:0000313" key="3">
    <source>
        <dbReference type="EMBL" id="KAL3771955.1"/>
    </source>
</evidence>
<dbReference type="AlphaFoldDB" id="A0ABD3N7E9"/>
<feature type="transmembrane region" description="Helical" evidence="2">
    <location>
        <begin position="97"/>
        <end position="118"/>
    </location>
</feature>
<accession>A0ABD3N7E9</accession>
<evidence type="ECO:0000256" key="1">
    <source>
        <dbReference type="SAM" id="MobiDB-lite"/>
    </source>
</evidence>
<sequence>MHLNSIQRREQCRSSSILVNTRTWRQQQQQHRPTILSRLASNEDDNENSTNEDNEHEETSNTDDADSTLPIDLFSGDISEKKVPSLTSQVTLGLFKFFSYCIQFLGLFFFCGLLLNFAGYGYTFDLEHGLVVDKIQNIWNEIQFEREIEREEMEDLRGGMNTGGSNTLTITPEKNVI</sequence>
<evidence type="ECO:0000313" key="4">
    <source>
        <dbReference type="Proteomes" id="UP001530293"/>
    </source>
</evidence>
<organism evidence="3 4">
    <name type="scientific">Discostella pseudostelligera</name>
    <dbReference type="NCBI Taxonomy" id="259834"/>
    <lineage>
        <taxon>Eukaryota</taxon>
        <taxon>Sar</taxon>
        <taxon>Stramenopiles</taxon>
        <taxon>Ochrophyta</taxon>
        <taxon>Bacillariophyta</taxon>
        <taxon>Coscinodiscophyceae</taxon>
        <taxon>Thalassiosirophycidae</taxon>
        <taxon>Stephanodiscales</taxon>
        <taxon>Stephanodiscaceae</taxon>
        <taxon>Discostella</taxon>
    </lineage>
</organism>
<dbReference type="EMBL" id="JALLBG020000018">
    <property type="protein sequence ID" value="KAL3771955.1"/>
    <property type="molecule type" value="Genomic_DNA"/>
</dbReference>
<feature type="region of interest" description="Disordered" evidence="1">
    <location>
        <begin position="156"/>
        <end position="177"/>
    </location>
</feature>
<reference evidence="3 4" key="1">
    <citation type="submission" date="2024-10" db="EMBL/GenBank/DDBJ databases">
        <title>Updated reference genomes for cyclostephanoid diatoms.</title>
        <authorList>
            <person name="Roberts W.R."/>
            <person name="Alverson A.J."/>
        </authorList>
    </citation>
    <scope>NUCLEOTIDE SEQUENCE [LARGE SCALE GENOMIC DNA]</scope>
    <source>
        <strain evidence="3 4">AJA232-27</strain>
    </source>
</reference>
<feature type="compositionally biased region" description="Acidic residues" evidence="1">
    <location>
        <begin position="42"/>
        <end position="66"/>
    </location>
</feature>
<keyword evidence="2" id="KW-0472">Membrane</keyword>
<feature type="region of interest" description="Disordered" evidence="1">
    <location>
        <begin position="23"/>
        <end position="68"/>
    </location>
</feature>
<comment type="caution">
    <text evidence="3">The sequence shown here is derived from an EMBL/GenBank/DDBJ whole genome shotgun (WGS) entry which is preliminary data.</text>
</comment>
<keyword evidence="2" id="KW-0812">Transmembrane</keyword>
<dbReference type="Proteomes" id="UP001530293">
    <property type="component" value="Unassembled WGS sequence"/>
</dbReference>
<keyword evidence="4" id="KW-1185">Reference proteome</keyword>
<gene>
    <name evidence="3" type="ORF">ACHAWU_009378</name>
</gene>
<evidence type="ECO:0000256" key="2">
    <source>
        <dbReference type="SAM" id="Phobius"/>
    </source>
</evidence>
<feature type="compositionally biased region" description="Polar residues" evidence="1">
    <location>
        <begin position="163"/>
        <end position="177"/>
    </location>
</feature>
<protein>
    <submittedName>
        <fullName evidence="3">Uncharacterized protein</fullName>
    </submittedName>
</protein>
<name>A0ABD3N7E9_9STRA</name>
<keyword evidence="2" id="KW-1133">Transmembrane helix</keyword>